<proteinExistence type="predicted"/>
<sequence length="260" mass="30089">MNISKIMENTSSKALDNISTDDSYAYSIFFLIRDGIGLGSINISSWLRSIRETSTELEQVGFVFTILREVLKLYTSCLNHFLVITVIIYFMCELKRVWSDDGMRFSIPFQLFCVFESVKLFLLMLSFSILFYSSYRPNIAIINTLNEAATNLPIVVMLADACFVILINRNIQYFFFKKDRKILDLKYVSTIIKFIPLLIYSTMLVTFAFITWDMPIVEFKVYGSMLAITIGACVNFITTLLFLMQINYHQHVKRTTVVLV</sequence>
<feature type="transmembrane region" description="Helical" evidence="1">
    <location>
        <begin position="73"/>
        <end position="91"/>
    </location>
</feature>
<accession>L2GJW9</accession>
<feature type="transmembrane region" description="Helical" evidence="1">
    <location>
        <begin position="152"/>
        <end position="171"/>
    </location>
</feature>
<keyword evidence="1" id="KW-1133">Transmembrane helix</keyword>
<keyword evidence="1" id="KW-0812">Transmembrane</keyword>
<reference evidence="3" key="1">
    <citation type="submission" date="2011-05" db="EMBL/GenBank/DDBJ databases">
        <title>The genome sequence of Vittaforma corneae strain ATCC 50505.</title>
        <authorList>
            <consortium name="The Broad Institute Genome Sequencing Platform"/>
            <person name="Cuomo C."/>
            <person name="Didier E."/>
            <person name="Bowers L."/>
            <person name="Young S.K."/>
            <person name="Zeng Q."/>
            <person name="Gargeya S."/>
            <person name="Fitzgerald M."/>
            <person name="Haas B."/>
            <person name="Abouelleil A."/>
            <person name="Alvarado L."/>
            <person name="Arachchi H.M."/>
            <person name="Berlin A."/>
            <person name="Chapman S.B."/>
            <person name="Gearin G."/>
            <person name="Goldberg J."/>
            <person name="Griggs A."/>
            <person name="Gujja S."/>
            <person name="Hansen M."/>
            <person name="Heiman D."/>
            <person name="Howarth C."/>
            <person name="Larimer J."/>
            <person name="Lui A."/>
            <person name="MacDonald P.J.P."/>
            <person name="McCowen C."/>
            <person name="Montmayeur A."/>
            <person name="Murphy C."/>
            <person name="Neiman D."/>
            <person name="Pearson M."/>
            <person name="Priest M."/>
            <person name="Roberts A."/>
            <person name="Saif S."/>
            <person name="Shea T."/>
            <person name="Sisk P."/>
            <person name="Stolte C."/>
            <person name="Sykes S."/>
            <person name="Wortman J."/>
            <person name="Nusbaum C."/>
            <person name="Birren B."/>
        </authorList>
    </citation>
    <scope>NUCLEOTIDE SEQUENCE [LARGE SCALE GENOMIC DNA]</scope>
    <source>
        <strain evidence="3">ATCC 50505</strain>
    </source>
</reference>
<dbReference type="VEuPathDB" id="MicrosporidiaDB:VICG_02147"/>
<feature type="transmembrane region" description="Helical" evidence="1">
    <location>
        <begin position="191"/>
        <end position="210"/>
    </location>
</feature>
<evidence type="ECO:0000313" key="2">
    <source>
        <dbReference type="EMBL" id="ELA40815.1"/>
    </source>
</evidence>
<dbReference type="InParanoid" id="L2GJW9"/>
<name>L2GJW9_VITCO</name>
<feature type="transmembrane region" description="Helical" evidence="1">
    <location>
        <begin position="222"/>
        <end position="244"/>
    </location>
</feature>
<dbReference type="Proteomes" id="UP000011082">
    <property type="component" value="Unassembled WGS sequence"/>
</dbReference>
<evidence type="ECO:0000256" key="1">
    <source>
        <dbReference type="SAM" id="Phobius"/>
    </source>
</evidence>
<dbReference type="HOGENOM" id="CLU_1070398_0_0_1"/>
<protein>
    <submittedName>
        <fullName evidence="2">Uncharacterized protein</fullName>
    </submittedName>
</protein>
<dbReference type="RefSeq" id="XP_007605592.1">
    <property type="nucleotide sequence ID" value="XM_007605530.1"/>
</dbReference>
<feature type="transmembrane region" description="Helical" evidence="1">
    <location>
        <begin position="111"/>
        <end position="132"/>
    </location>
</feature>
<dbReference type="AlphaFoldDB" id="L2GJW9"/>
<dbReference type="EMBL" id="JH370198">
    <property type="protein sequence ID" value="ELA40815.1"/>
    <property type="molecule type" value="Genomic_DNA"/>
</dbReference>
<evidence type="ECO:0000313" key="3">
    <source>
        <dbReference type="Proteomes" id="UP000011082"/>
    </source>
</evidence>
<gene>
    <name evidence="2" type="ORF">VICG_02147</name>
</gene>
<organism evidence="2 3">
    <name type="scientific">Vittaforma corneae (strain ATCC 50505)</name>
    <name type="common">Microsporidian parasite</name>
    <name type="synonym">Nosema corneum</name>
    <dbReference type="NCBI Taxonomy" id="993615"/>
    <lineage>
        <taxon>Eukaryota</taxon>
        <taxon>Fungi</taxon>
        <taxon>Fungi incertae sedis</taxon>
        <taxon>Microsporidia</taxon>
        <taxon>Nosematidae</taxon>
        <taxon>Vittaforma</taxon>
    </lineage>
</organism>
<keyword evidence="1" id="KW-0472">Membrane</keyword>
<dbReference type="GeneID" id="19882857"/>
<keyword evidence="3" id="KW-1185">Reference proteome</keyword>